<gene>
    <name evidence="2" type="ORF">BDN71DRAFT_306417</name>
</gene>
<dbReference type="EMBL" id="MU154535">
    <property type="protein sequence ID" value="KAF9498812.1"/>
    <property type="molecule type" value="Genomic_DNA"/>
</dbReference>
<organism evidence="2 3">
    <name type="scientific">Pleurotus eryngii</name>
    <name type="common">Boletus of the steppes</name>
    <dbReference type="NCBI Taxonomy" id="5323"/>
    <lineage>
        <taxon>Eukaryota</taxon>
        <taxon>Fungi</taxon>
        <taxon>Dikarya</taxon>
        <taxon>Basidiomycota</taxon>
        <taxon>Agaricomycotina</taxon>
        <taxon>Agaricomycetes</taxon>
        <taxon>Agaricomycetidae</taxon>
        <taxon>Agaricales</taxon>
        <taxon>Pleurotineae</taxon>
        <taxon>Pleurotaceae</taxon>
        <taxon>Pleurotus</taxon>
    </lineage>
</organism>
<keyword evidence="3" id="KW-1185">Reference proteome</keyword>
<accession>A0A9P6A4C5</accession>
<evidence type="ECO:0000313" key="2">
    <source>
        <dbReference type="EMBL" id="KAF9498812.1"/>
    </source>
</evidence>
<comment type="caution">
    <text evidence="2">The sequence shown here is derived from an EMBL/GenBank/DDBJ whole genome shotgun (WGS) entry which is preliminary data.</text>
</comment>
<dbReference type="Proteomes" id="UP000807025">
    <property type="component" value="Unassembled WGS sequence"/>
</dbReference>
<dbReference type="AlphaFoldDB" id="A0A9P6A4C5"/>
<protein>
    <submittedName>
        <fullName evidence="2">Uncharacterized protein</fullName>
    </submittedName>
</protein>
<evidence type="ECO:0000256" key="1">
    <source>
        <dbReference type="SAM" id="SignalP"/>
    </source>
</evidence>
<sequence>MLCWRGSILATLCLNLLVSALNFHGVGDVAVGDNVSLGLEMGKDDNFDPFDLILRSTESDRAQTMLRHIANVSSTFTVLISIPQVPDGFYIYFAAEPGYASFPARACVF</sequence>
<feature type="chain" id="PRO_5040481883" evidence="1">
    <location>
        <begin position="21"/>
        <end position="109"/>
    </location>
</feature>
<name>A0A9P6A4C5_PLEER</name>
<proteinExistence type="predicted"/>
<evidence type="ECO:0000313" key="3">
    <source>
        <dbReference type="Proteomes" id="UP000807025"/>
    </source>
</evidence>
<reference evidence="2" key="1">
    <citation type="submission" date="2020-11" db="EMBL/GenBank/DDBJ databases">
        <authorList>
            <consortium name="DOE Joint Genome Institute"/>
            <person name="Ahrendt S."/>
            <person name="Riley R."/>
            <person name="Andreopoulos W."/>
            <person name="Labutti K."/>
            <person name="Pangilinan J."/>
            <person name="Ruiz-Duenas F.J."/>
            <person name="Barrasa J.M."/>
            <person name="Sanchez-Garcia M."/>
            <person name="Camarero S."/>
            <person name="Miyauchi S."/>
            <person name="Serrano A."/>
            <person name="Linde D."/>
            <person name="Babiker R."/>
            <person name="Drula E."/>
            <person name="Ayuso-Fernandez I."/>
            <person name="Pacheco R."/>
            <person name="Padilla G."/>
            <person name="Ferreira P."/>
            <person name="Barriuso J."/>
            <person name="Kellner H."/>
            <person name="Castanera R."/>
            <person name="Alfaro M."/>
            <person name="Ramirez L."/>
            <person name="Pisabarro A.G."/>
            <person name="Kuo A."/>
            <person name="Tritt A."/>
            <person name="Lipzen A."/>
            <person name="He G."/>
            <person name="Yan M."/>
            <person name="Ng V."/>
            <person name="Cullen D."/>
            <person name="Martin F."/>
            <person name="Rosso M.-N."/>
            <person name="Henrissat B."/>
            <person name="Hibbett D."/>
            <person name="Martinez A.T."/>
            <person name="Grigoriev I.V."/>
        </authorList>
    </citation>
    <scope>NUCLEOTIDE SEQUENCE</scope>
    <source>
        <strain evidence="2">ATCC 90797</strain>
    </source>
</reference>
<feature type="signal peptide" evidence="1">
    <location>
        <begin position="1"/>
        <end position="20"/>
    </location>
</feature>
<keyword evidence="1" id="KW-0732">Signal</keyword>